<feature type="chain" id="PRO_5043416062" description="Kynurenine formamidase" evidence="2">
    <location>
        <begin position="24"/>
        <end position="285"/>
    </location>
</feature>
<comment type="similarity">
    <text evidence="1">Belongs to the Cyclase 1 superfamily.</text>
</comment>
<reference evidence="3 4" key="1">
    <citation type="submission" date="2024-04" db="EMBL/GenBank/DDBJ databases">
        <authorList>
            <consortium name="Genoscope - CEA"/>
            <person name="William W."/>
        </authorList>
    </citation>
    <scope>NUCLEOTIDE SEQUENCE [LARGE SCALE GENOMIC DNA]</scope>
</reference>
<evidence type="ECO:0000256" key="2">
    <source>
        <dbReference type="SAM" id="SignalP"/>
    </source>
</evidence>
<evidence type="ECO:0008006" key="5">
    <source>
        <dbReference type="Google" id="ProtNLM"/>
    </source>
</evidence>
<evidence type="ECO:0000313" key="3">
    <source>
        <dbReference type="EMBL" id="CAL1538915.1"/>
    </source>
</evidence>
<protein>
    <recommendedName>
        <fullName evidence="5">Kynurenine formamidase</fullName>
    </recommendedName>
</protein>
<keyword evidence="4" id="KW-1185">Reference proteome</keyword>
<evidence type="ECO:0000256" key="1">
    <source>
        <dbReference type="ARBA" id="ARBA00007865"/>
    </source>
</evidence>
<dbReference type="InterPro" id="IPR007325">
    <property type="entry name" value="KFase/CYL"/>
</dbReference>
<name>A0AAV2I3Q6_LYMST</name>
<proteinExistence type="inferred from homology"/>
<dbReference type="Gene3D" id="3.50.30.50">
    <property type="entry name" value="Putative cyclase"/>
    <property type="match status" value="1"/>
</dbReference>
<sequence>MDAMFVMGLALVITGICVKGTAASCSPGDYRVVDLSHNLDRNSLSFPFNVSFELSILFRGLEPEGYWFELNKISTLEHMGTHLDAPGHTFKGSWRVHQIPVDRLVGPGVVIDVRAQVAKNSDYRLSVLDIERWERLYGAIPNGAIVFMWSGWDVRYPDKFLTFNSITPGNISTFHFPGFHPDAVRWLLRYRNISMIGVDTPSTDYGQSKNLEVHQLTGGANVMGLENVNNLCQVPPSGATIVVPPMKVFDGSGVPVRILALVDKAGQPSRRCPDCTLGGRRPYPY</sequence>
<gene>
    <name evidence="3" type="ORF">GSLYS_00012736001</name>
</gene>
<keyword evidence="2" id="KW-0732">Signal</keyword>
<organism evidence="3 4">
    <name type="scientific">Lymnaea stagnalis</name>
    <name type="common">Great pond snail</name>
    <name type="synonym">Helix stagnalis</name>
    <dbReference type="NCBI Taxonomy" id="6523"/>
    <lineage>
        <taxon>Eukaryota</taxon>
        <taxon>Metazoa</taxon>
        <taxon>Spiralia</taxon>
        <taxon>Lophotrochozoa</taxon>
        <taxon>Mollusca</taxon>
        <taxon>Gastropoda</taxon>
        <taxon>Heterobranchia</taxon>
        <taxon>Euthyneura</taxon>
        <taxon>Panpulmonata</taxon>
        <taxon>Hygrophila</taxon>
        <taxon>Lymnaeoidea</taxon>
        <taxon>Lymnaeidae</taxon>
        <taxon>Lymnaea</taxon>
    </lineage>
</organism>
<dbReference type="PANTHER" id="PTHR43564">
    <property type="entry name" value="KYNURENINE FORMAMIDASE-LIKE PROTEIN"/>
    <property type="match status" value="1"/>
</dbReference>
<evidence type="ECO:0000313" key="4">
    <source>
        <dbReference type="Proteomes" id="UP001497497"/>
    </source>
</evidence>
<dbReference type="GO" id="GO:0019441">
    <property type="term" value="P:L-tryptophan catabolic process to kynurenine"/>
    <property type="evidence" value="ECO:0007669"/>
    <property type="project" value="InterPro"/>
</dbReference>
<dbReference type="SUPFAM" id="SSF102198">
    <property type="entry name" value="Putative cyclase"/>
    <property type="match status" value="1"/>
</dbReference>
<feature type="signal peptide" evidence="2">
    <location>
        <begin position="1"/>
        <end position="23"/>
    </location>
</feature>
<dbReference type="PANTHER" id="PTHR43564:SF2">
    <property type="entry name" value="BLR6059 PROTEIN"/>
    <property type="match status" value="1"/>
</dbReference>
<dbReference type="Proteomes" id="UP001497497">
    <property type="component" value="Unassembled WGS sequence"/>
</dbReference>
<dbReference type="EMBL" id="CAXITT010000318">
    <property type="protein sequence ID" value="CAL1538915.1"/>
    <property type="molecule type" value="Genomic_DNA"/>
</dbReference>
<dbReference type="InterPro" id="IPR037175">
    <property type="entry name" value="KFase_sf"/>
</dbReference>
<dbReference type="AlphaFoldDB" id="A0AAV2I3Q6"/>
<dbReference type="Pfam" id="PF04199">
    <property type="entry name" value="Cyclase"/>
    <property type="match status" value="1"/>
</dbReference>
<dbReference type="GO" id="GO:0004061">
    <property type="term" value="F:arylformamidase activity"/>
    <property type="evidence" value="ECO:0007669"/>
    <property type="project" value="InterPro"/>
</dbReference>
<comment type="caution">
    <text evidence="3">The sequence shown here is derived from an EMBL/GenBank/DDBJ whole genome shotgun (WGS) entry which is preliminary data.</text>
</comment>
<accession>A0AAV2I3Q6</accession>